<organism evidence="1 2">
    <name type="scientific">Microcoleus anatoxicus PTRS2</name>
    <dbReference type="NCBI Taxonomy" id="2705321"/>
    <lineage>
        <taxon>Bacteria</taxon>
        <taxon>Bacillati</taxon>
        <taxon>Cyanobacteriota</taxon>
        <taxon>Cyanophyceae</taxon>
        <taxon>Oscillatoriophycideae</taxon>
        <taxon>Oscillatoriales</taxon>
        <taxon>Microcoleaceae</taxon>
        <taxon>Microcoleus</taxon>
        <taxon>Microcoleus anatoxicus</taxon>
    </lineage>
</organism>
<name>A0ABU8YLW8_9CYAN</name>
<evidence type="ECO:0000313" key="2">
    <source>
        <dbReference type="Proteomes" id="UP001384579"/>
    </source>
</evidence>
<sequence>MTDIRKILNQLAAQAGKLLDTQFLAPCVGGGRVRTRIDGMIYRFQPQPRNFEGWGIFQPINEKNAAVVAEPDWAQVAEYLQLLVPIRLQLAHVLRGQTWLAYPVNESDVKQRTGFVKPVAVHLVTEGSQFEPIVARWDGHFWWFEEIDRRADPLPAEELRAALKQLNLPQQIRFKGMTPEMATVYELVTQNIKEFDPKFRDEQRLQRALHMGGGELQGFRDRDDYWLVEWTSRTGERHSSAIAKHDLTVMSAGICLSGLDRNFDLQSLVGVVEDR</sequence>
<keyword evidence="2" id="KW-1185">Reference proteome</keyword>
<proteinExistence type="predicted"/>
<dbReference type="EMBL" id="JBBLXS010000115">
    <property type="protein sequence ID" value="MEK0185375.1"/>
    <property type="molecule type" value="Genomic_DNA"/>
</dbReference>
<protein>
    <submittedName>
        <fullName evidence="1">Uncharacterized protein</fullName>
    </submittedName>
</protein>
<reference evidence="1 2" key="1">
    <citation type="journal article" date="2020" name="Harmful Algae">
        <title>Molecular and morphological characterization of a novel dihydroanatoxin-a producing Microcoleus species (cyanobacteria) from the Russian River, California, USA.</title>
        <authorList>
            <person name="Conklin K.Y."/>
            <person name="Stancheva R."/>
            <person name="Otten T.G."/>
            <person name="Fadness R."/>
            <person name="Boyer G.L."/>
            <person name="Read B."/>
            <person name="Zhang X."/>
            <person name="Sheath R.G."/>
        </authorList>
    </citation>
    <scope>NUCLEOTIDE SEQUENCE [LARGE SCALE GENOMIC DNA]</scope>
    <source>
        <strain evidence="1 2">PTRS2</strain>
    </source>
</reference>
<accession>A0ABU8YLW8</accession>
<comment type="caution">
    <text evidence="1">The sequence shown here is derived from an EMBL/GenBank/DDBJ whole genome shotgun (WGS) entry which is preliminary data.</text>
</comment>
<dbReference type="Proteomes" id="UP001384579">
    <property type="component" value="Unassembled WGS sequence"/>
</dbReference>
<evidence type="ECO:0000313" key="1">
    <source>
        <dbReference type="EMBL" id="MEK0185375.1"/>
    </source>
</evidence>
<dbReference type="RefSeq" id="WP_340517028.1">
    <property type="nucleotide sequence ID" value="NZ_JBBLXS010000115.1"/>
</dbReference>
<gene>
    <name evidence="1" type="ORF">WMG39_10935</name>
</gene>